<keyword evidence="1" id="KW-0732">Signal</keyword>
<dbReference type="AlphaFoldDB" id="K0S4X7"/>
<dbReference type="Proteomes" id="UP000266841">
    <property type="component" value="Unassembled WGS sequence"/>
</dbReference>
<gene>
    <name evidence="2" type="ORF">THAOC_19369</name>
</gene>
<feature type="signal peptide" evidence="1">
    <location>
        <begin position="1"/>
        <end position="18"/>
    </location>
</feature>
<evidence type="ECO:0008006" key="4">
    <source>
        <dbReference type="Google" id="ProtNLM"/>
    </source>
</evidence>
<protein>
    <recommendedName>
        <fullName evidence="4">RxLR effector protein</fullName>
    </recommendedName>
</protein>
<name>K0S4X7_THAOC</name>
<sequence length="144" mass="14674">MKLSILLSGAVAILGAVASSATLAHYDSPDLGLSSEDFGVTTDYSEDFFEDIVMAADPEDFEDFDEDEEEFGVVVDDLSKYSTEDAHAVEDDAPGRAQGRTGAGRAAIAAVAVPATAALDAASVVAAAAAEDARAAVTGTAARE</sequence>
<accession>K0S4X7</accession>
<evidence type="ECO:0000313" key="2">
    <source>
        <dbReference type="EMBL" id="EJK60300.1"/>
    </source>
</evidence>
<organism evidence="2 3">
    <name type="scientific">Thalassiosira oceanica</name>
    <name type="common">Marine diatom</name>
    <dbReference type="NCBI Taxonomy" id="159749"/>
    <lineage>
        <taxon>Eukaryota</taxon>
        <taxon>Sar</taxon>
        <taxon>Stramenopiles</taxon>
        <taxon>Ochrophyta</taxon>
        <taxon>Bacillariophyta</taxon>
        <taxon>Coscinodiscophyceae</taxon>
        <taxon>Thalassiosirophycidae</taxon>
        <taxon>Thalassiosirales</taxon>
        <taxon>Thalassiosiraceae</taxon>
        <taxon>Thalassiosira</taxon>
    </lineage>
</organism>
<keyword evidence="3" id="KW-1185">Reference proteome</keyword>
<evidence type="ECO:0000256" key="1">
    <source>
        <dbReference type="SAM" id="SignalP"/>
    </source>
</evidence>
<dbReference type="EMBL" id="AGNL01021266">
    <property type="protein sequence ID" value="EJK60300.1"/>
    <property type="molecule type" value="Genomic_DNA"/>
</dbReference>
<reference evidence="2 3" key="1">
    <citation type="journal article" date="2012" name="Genome Biol.">
        <title>Genome and low-iron response of an oceanic diatom adapted to chronic iron limitation.</title>
        <authorList>
            <person name="Lommer M."/>
            <person name="Specht M."/>
            <person name="Roy A.S."/>
            <person name="Kraemer L."/>
            <person name="Andreson R."/>
            <person name="Gutowska M.A."/>
            <person name="Wolf J."/>
            <person name="Bergner S.V."/>
            <person name="Schilhabel M.B."/>
            <person name="Klostermeier U.C."/>
            <person name="Beiko R.G."/>
            <person name="Rosenstiel P."/>
            <person name="Hippler M."/>
            <person name="Laroche J."/>
        </authorList>
    </citation>
    <scope>NUCLEOTIDE SEQUENCE [LARGE SCALE GENOMIC DNA]</scope>
    <source>
        <strain evidence="2 3">CCMP1005</strain>
    </source>
</reference>
<feature type="chain" id="PRO_5003839703" description="RxLR effector protein" evidence="1">
    <location>
        <begin position="19"/>
        <end position="144"/>
    </location>
</feature>
<proteinExistence type="predicted"/>
<comment type="caution">
    <text evidence="2">The sequence shown here is derived from an EMBL/GenBank/DDBJ whole genome shotgun (WGS) entry which is preliminary data.</text>
</comment>
<evidence type="ECO:0000313" key="3">
    <source>
        <dbReference type="Proteomes" id="UP000266841"/>
    </source>
</evidence>